<evidence type="ECO:0000313" key="3">
    <source>
        <dbReference type="Proteomes" id="UP000673691"/>
    </source>
</evidence>
<evidence type="ECO:0000313" key="2">
    <source>
        <dbReference type="EMBL" id="KAG5457799.1"/>
    </source>
</evidence>
<comment type="caution">
    <text evidence="2">The sequence shown here is derived from an EMBL/GenBank/DDBJ whole genome shotgun (WGS) entry which is preliminary data.</text>
</comment>
<dbReference type="Proteomes" id="UP000673691">
    <property type="component" value="Unassembled WGS sequence"/>
</dbReference>
<keyword evidence="1" id="KW-0472">Membrane</keyword>
<protein>
    <submittedName>
        <fullName evidence="2">Uncharacterized protein</fullName>
    </submittedName>
</protein>
<reference evidence="2 3" key="1">
    <citation type="journal article" name="Sci. Rep.">
        <title>Genome-scale phylogenetic analyses confirm Olpidium as the closest living zoosporic fungus to the non-flagellated, terrestrial fungi.</title>
        <authorList>
            <person name="Chang Y."/>
            <person name="Rochon D."/>
            <person name="Sekimoto S."/>
            <person name="Wang Y."/>
            <person name="Chovatia M."/>
            <person name="Sandor L."/>
            <person name="Salamov A."/>
            <person name="Grigoriev I.V."/>
            <person name="Stajich J.E."/>
            <person name="Spatafora J.W."/>
        </authorList>
    </citation>
    <scope>NUCLEOTIDE SEQUENCE [LARGE SCALE GENOMIC DNA]</scope>
    <source>
        <strain evidence="2">S191</strain>
    </source>
</reference>
<dbReference type="OrthoDB" id="432835at2759"/>
<keyword evidence="1" id="KW-1133">Transmembrane helix</keyword>
<name>A0A8H7ZR10_9FUNG</name>
<gene>
    <name evidence="2" type="ORF">BJ554DRAFT_2099</name>
</gene>
<proteinExistence type="predicted"/>
<accession>A0A8H7ZR10</accession>
<dbReference type="AlphaFoldDB" id="A0A8H7ZR10"/>
<evidence type="ECO:0000256" key="1">
    <source>
        <dbReference type="SAM" id="Phobius"/>
    </source>
</evidence>
<organism evidence="2 3">
    <name type="scientific">Olpidium bornovanus</name>
    <dbReference type="NCBI Taxonomy" id="278681"/>
    <lineage>
        <taxon>Eukaryota</taxon>
        <taxon>Fungi</taxon>
        <taxon>Fungi incertae sedis</taxon>
        <taxon>Olpidiomycota</taxon>
        <taxon>Olpidiomycotina</taxon>
        <taxon>Olpidiomycetes</taxon>
        <taxon>Olpidiales</taxon>
        <taxon>Olpidiaceae</taxon>
        <taxon>Olpidium</taxon>
    </lineage>
</organism>
<sequence>MRSPRCKNALTAAFQENLHLMGVIGLVMGLFEFLGLAFSFVLFSRIRKIYDDAREAALLNKAKELEAQGKIDVD</sequence>
<keyword evidence="3" id="KW-1185">Reference proteome</keyword>
<feature type="transmembrane region" description="Helical" evidence="1">
    <location>
        <begin position="20"/>
        <end position="43"/>
    </location>
</feature>
<dbReference type="EMBL" id="JAEFCI010009455">
    <property type="protein sequence ID" value="KAG5457799.1"/>
    <property type="molecule type" value="Genomic_DNA"/>
</dbReference>
<keyword evidence="1" id="KW-0812">Transmembrane</keyword>